<feature type="transmembrane region" description="Helical" evidence="1">
    <location>
        <begin position="246"/>
        <end position="264"/>
    </location>
</feature>
<feature type="transmembrane region" description="Helical" evidence="1">
    <location>
        <begin position="361"/>
        <end position="381"/>
    </location>
</feature>
<comment type="caution">
    <text evidence="2">The sequence shown here is derived from an EMBL/GenBank/DDBJ whole genome shotgun (WGS) entry which is preliminary data.</text>
</comment>
<gene>
    <name evidence="2" type="ORF">ACD_4C00348G0003</name>
</gene>
<sequence>MITYHINRFIHSIIRENKLVNLMELLISKDKKEDVLFIDFIKQLKSFLKKENELIFDDTKLKYIAFLEDFKNNIENIKDLKEKNKIEANSVLFNLYDIPKKRNNLLLVFLLYFYINNKDKLWWDEIFKIIYVYFMIIVYRNRISKESRDKLIEIDKIKFKTIKEILTEKINIILKKHKFLKSKKIRFSVSMLLIFGLSVLGYFNMSWNLLKADINQVNNSTFWKVALDSMMTWRISDPIMSSLQNIWFQNIILVVAFILLIQSLKTSLSTVFFNSLLTKIFQFLWAVIKYFWRIIFYIYNYITHKLATKYIFSFLGSIVSKRIVPNSIMIWFFSLIYFLIYFLVINLYIFFFIWIFKIPMVVLYIIPSWIIISFLVIYLNFHNDLNNFKTFLMEIELIIKNIYDKAEGEKTIPK</sequence>
<dbReference type="AlphaFoldDB" id="K2FTN8"/>
<feature type="transmembrane region" description="Helical" evidence="1">
    <location>
        <begin position="330"/>
        <end position="355"/>
    </location>
</feature>
<evidence type="ECO:0000313" key="2">
    <source>
        <dbReference type="EMBL" id="EKE26273.1"/>
    </source>
</evidence>
<keyword evidence="1" id="KW-0812">Transmembrane</keyword>
<proteinExistence type="predicted"/>
<evidence type="ECO:0000256" key="1">
    <source>
        <dbReference type="SAM" id="Phobius"/>
    </source>
</evidence>
<dbReference type="EMBL" id="AMFJ01000864">
    <property type="protein sequence ID" value="EKE26273.1"/>
    <property type="molecule type" value="Genomic_DNA"/>
</dbReference>
<organism evidence="2">
    <name type="scientific">uncultured bacterium</name>
    <name type="common">gcode 4</name>
    <dbReference type="NCBI Taxonomy" id="1234023"/>
    <lineage>
        <taxon>Bacteria</taxon>
        <taxon>environmental samples</taxon>
    </lineage>
</organism>
<keyword evidence="1" id="KW-0472">Membrane</keyword>
<feature type="transmembrane region" description="Helical" evidence="1">
    <location>
        <begin position="271"/>
        <end position="292"/>
    </location>
</feature>
<reference evidence="2" key="1">
    <citation type="journal article" date="2012" name="Science">
        <title>Fermentation, hydrogen, and sulfur metabolism in multiple uncultivated bacterial phyla.</title>
        <authorList>
            <person name="Wrighton K.C."/>
            <person name="Thomas B.C."/>
            <person name="Sharon I."/>
            <person name="Miller C.S."/>
            <person name="Castelle C.J."/>
            <person name="VerBerkmoes N.C."/>
            <person name="Wilkins M.J."/>
            <person name="Hettich R.L."/>
            <person name="Lipton M.S."/>
            <person name="Williams K.H."/>
            <person name="Long P.E."/>
            <person name="Banfield J.F."/>
        </authorList>
    </citation>
    <scope>NUCLEOTIDE SEQUENCE [LARGE SCALE GENOMIC DNA]</scope>
</reference>
<keyword evidence="1" id="KW-1133">Transmembrane helix</keyword>
<protein>
    <submittedName>
        <fullName evidence="2">Uncharacterized protein</fullName>
    </submittedName>
</protein>
<name>K2FTN8_9BACT</name>
<accession>K2FTN8</accession>
<feature type="transmembrane region" description="Helical" evidence="1">
    <location>
        <begin position="185"/>
        <end position="203"/>
    </location>
</feature>